<name>A0A6J5LGI1_9CAUD</name>
<protein>
    <submittedName>
        <fullName evidence="1">Uncharacterized protein</fullName>
    </submittedName>
</protein>
<proteinExistence type="predicted"/>
<organism evidence="1">
    <name type="scientific">uncultured Caudovirales phage</name>
    <dbReference type="NCBI Taxonomy" id="2100421"/>
    <lineage>
        <taxon>Viruses</taxon>
        <taxon>Duplodnaviria</taxon>
        <taxon>Heunggongvirae</taxon>
        <taxon>Uroviricota</taxon>
        <taxon>Caudoviricetes</taxon>
        <taxon>Peduoviridae</taxon>
        <taxon>Maltschvirus</taxon>
        <taxon>Maltschvirus maltsch</taxon>
    </lineage>
</organism>
<accession>A0A6J5LGI1</accession>
<reference evidence="1" key="1">
    <citation type="submission" date="2020-04" db="EMBL/GenBank/DDBJ databases">
        <authorList>
            <person name="Chiriac C."/>
            <person name="Salcher M."/>
            <person name="Ghai R."/>
            <person name="Kavagutti S V."/>
        </authorList>
    </citation>
    <scope>NUCLEOTIDE SEQUENCE</scope>
</reference>
<dbReference type="EMBL" id="LR796274">
    <property type="protein sequence ID" value="CAB4133694.1"/>
    <property type="molecule type" value="Genomic_DNA"/>
</dbReference>
<sequence length="226" mass="26076">MKTVYICGDSFGTSDPDYPNMSWSDKLIELIDYKFKVVNLSMVAASNLLISLQADRAIKNNASYIICMGTASTRIEIKIDDLDDDLLSRFFSFSSANPYSLMSCSFLTIENYPLTKDDKKLILDYQKRFFDIDLSIYENKCIIENTLQKLVDSEIPFIFDQGGFEHPMYGGGTKIYFEKYQNNISDINAWDYVKTREFRPYFHITDESVNNSIANYYYDKIVSAIG</sequence>
<gene>
    <name evidence="1" type="ORF">UFOVP257_416</name>
</gene>
<evidence type="ECO:0000313" key="1">
    <source>
        <dbReference type="EMBL" id="CAB4133694.1"/>
    </source>
</evidence>